<evidence type="ECO:0000313" key="1">
    <source>
        <dbReference type="EMBL" id="SEH56312.1"/>
    </source>
</evidence>
<protein>
    <recommendedName>
        <fullName evidence="3">DUF1993 domain-containing protein</fullName>
    </recommendedName>
</protein>
<reference evidence="2" key="1">
    <citation type="submission" date="2016-10" db="EMBL/GenBank/DDBJ databases">
        <authorList>
            <person name="Varghese N."/>
            <person name="Submissions S."/>
        </authorList>
    </citation>
    <scope>NUCLEOTIDE SEQUENCE [LARGE SCALE GENOMIC DNA]</scope>
    <source>
        <strain evidence="2">DSM 17616</strain>
    </source>
</reference>
<accession>A0A1H6J3V1</accession>
<dbReference type="Pfam" id="PF09351">
    <property type="entry name" value="DUF1993"/>
    <property type="match status" value="1"/>
</dbReference>
<evidence type="ECO:0000313" key="2">
    <source>
        <dbReference type="Proteomes" id="UP000199371"/>
    </source>
</evidence>
<dbReference type="SUPFAM" id="SSF109854">
    <property type="entry name" value="DinB/YfiT-like putative metalloenzymes"/>
    <property type="match status" value="1"/>
</dbReference>
<evidence type="ECO:0008006" key="3">
    <source>
        <dbReference type="Google" id="ProtNLM"/>
    </source>
</evidence>
<dbReference type="PANTHER" id="PTHR36922:SF1">
    <property type="entry name" value="DUF1993 DOMAIN-CONTAINING PROTEIN"/>
    <property type="match status" value="1"/>
</dbReference>
<sequence length="181" mass="20493">MTISLYDVTVPVFIRSLTNLASLLRKAGYQAALKGYPAALLLQSRLYPDMYELSLQVQRAADIARETIELYSGKNSVSFVEEVVSIEQHIAYVNHNISYLLTVAPRQFEGVLEQSFTLPPQHDERYTSLGYALFYALPNFYFHITTAYNILRHNGVEIGKQDYLGLNLYRNQGFQDAGSGI</sequence>
<dbReference type="InterPro" id="IPR034660">
    <property type="entry name" value="DinB/YfiT-like"/>
</dbReference>
<dbReference type="RefSeq" id="WP_177172117.1">
    <property type="nucleotide sequence ID" value="NZ_DASWWU010000014.1"/>
</dbReference>
<keyword evidence="2" id="KW-1185">Reference proteome</keyword>
<dbReference type="InterPro" id="IPR018531">
    <property type="entry name" value="DUF1993"/>
</dbReference>
<gene>
    <name evidence="1" type="ORF">SAMN05660691_00161</name>
</gene>
<name>A0A1H6J3V1_9GAMM</name>
<proteinExistence type="predicted"/>
<dbReference type="Gene3D" id="1.20.120.450">
    <property type="entry name" value="dinb family like domain"/>
    <property type="match status" value="1"/>
</dbReference>
<dbReference type="EMBL" id="FNXF01000001">
    <property type="protein sequence ID" value="SEH56312.1"/>
    <property type="molecule type" value="Genomic_DNA"/>
</dbReference>
<dbReference type="PANTHER" id="PTHR36922">
    <property type="entry name" value="BLL2446 PROTEIN"/>
    <property type="match status" value="1"/>
</dbReference>
<dbReference type="STRING" id="173990.SAMN05660691_00161"/>
<dbReference type="Proteomes" id="UP000199371">
    <property type="component" value="Unassembled WGS sequence"/>
</dbReference>
<organism evidence="1 2">
    <name type="scientific">Rheinheimera pacifica</name>
    <dbReference type="NCBI Taxonomy" id="173990"/>
    <lineage>
        <taxon>Bacteria</taxon>
        <taxon>Pseudomonadati</taxon>
        <taxon>Pseudomonadota</taxon>
        <taxon>Gammaproteobacteria</taxon>
        <taxon>Chromatiales</taxon>
        <taxon>Chromatiaceae</taxon>
        <taxon>Rheinheimera</taxon>
    </lineage>
</organism>
<dbReference type="AlphaFoldDB" id="A0A1H6J3V1"/>